<protein>
    <submittedName>
        <fullName evidence="1">Uncharacterized protein</fullName>
    </submittedName>
</protein>
<dbReference type="Proteomes" id="UP001500403">
    <property type="component" value="Unassembled WGS sequence"/>
</dbReference>
<evidence type="ECO:0000313" key="2">
    <source>
        <dbReference type="Proteomes" id="UP001500403"/>
    </source>
</evidence>
<proteinExistence type="predicted"/>
<name>A0ABP6K3U2_9ACTN</name>
<gene>
    <name evidence="1" type="ORF">GCM10010446_61650</name>
</gene>
<dbReference type="RefSeq" id="WP_344499696.1">
    <property type="nucleotide sequence ID" value="NZ_BAAAUD010000061.1"/>
</dbReference>
<organism evidence="1 2">
    <name type="scientific">Streptomyces enissocaesilis</name>
    <dbReference type="NCBI Taxonomy" id="332589"/>
    <lineage>
        <taxon>Bacteria</taxon>
        <taxon>Bacillati</taxon>
        <taxon>Actinomycetota</taxon>
        <taxon>Actinomycetes</taxon>
        <taxon>Kitasatosporales</taxon>
        <taxon>Streptomycetaceae</taxon>
        <taxon>Streptomyces</taxon>
        <taxon>Streptomyces rochei group</taxon>
    </lineage>
</organism>
<keyword evidence="2" id="KW-1185">Reference proteome</keyword>
<sequence length="97" mass="11117">MDTEMMKQRVASLLPGGVELMGLFPIECLALWKEKEPVAPRDMRPEVFSDLRMSGSFPYKVWSAGIQTFWSESLSGSPEMCADEQQRAEWKRKGKPY</sequence>
<evidence type="ECO:0000313" key="1">
    <source>
        <dbReference type="EMBL" id="GAA2967562.1"/>
    </source>
</evidence>
<accession>A0ABP6K3U2</accession>
<reference evidence="2" key="1">
    <citation type="journal article" date="2019" name="Int. J. Syst. Evol. Microbiol.">
        <title>The Global Catalogue of Microorganisms (GCM) 10K type strain sequencing project: providing services to taxonomists for standard genome sequencing and annotation.</title>
        <authorList>
            <consortium name="The Broad Institute Genomics Platform"/>
            <consortium name="The Broad Institute Genome Sequencing Center for Infectious Disease"/>
            <person name="Wu L."/>
            <person name="Ma J."/>
        </authorList>
    </citation>
    <scope>NUCLEOTIDE SEQUENCE [LARGE SCALE GENOMIC DNA]</scope>
    <source>
        <strain evidence="2">JCM 9088</strain>
    </source>
</reference>
<dbReference type="EMBL" id="BAAAUD010000061">
    <property type="protein sequence ID" value="GAA2967562.1"/>
    <property type="molecule type" value="Genomic_DNA"/>
</dbReference>
<comment type="caution">
    <text evidence="1">The sequence shown here is derived from an EMBL/GenBank/DDBJ whole genome shotgun (WGS) entry which is preliminary data.</text>
</comment>